<evidence type="ECO:0000256" key="2">
    <source>
        <dbReference type="SAM" id="MobiDB-lite"/>
    </source>
</evidence>
<feature type="region of interest" description="Disordered" evidence="2">
    <location>
        <begin position="1"/>
        <end position="36"/>
    </location>
</feature>
<feature type="compositionally biased region" description="Basic and acidic residues" evidence="2">
    <location>
        <begin position="1"/>
        <end position="13"/>
    </location>
</feature>
<accession>A0A2W5A0H6</accession>
<evidence type="ECO:0000256" key="1">
    <source>
        <dbReference type="ARBA" id="ARBA00044755"/>
    </source>
</evidence>
<sequence>MTPELDNKNESKNEQGAAPSRIDIPGGVFARPGQQAPIAGRVPGAYPGAYPGASTFGSQPAGMGAATDPAAGRKLYIGQGITLSGEIEACDHLVVEGTVEAALKGASVLEIAEAGAYYGTVDIDEATIAGRFEGDLTVRGRLTIKASGSITGAISYKELAVEAGATLDGKVSPLDAKANANSANRKVAAKTSKPEYGAELPFEGKAVAAE</sequence>
<comment type="caution">
    <text evidence="3">The sequence shown here is derived from an EMBL/GenBank/DDBJ whole genome shotgun (WGS) entry which is preliminary data.</text>
</comment>
<evidence type="ECO:0000313" key="3">
    <source>
        <dbReference type="EMBL" id="PZO88084.1"/>
    </source>
</evidence>
<dbReference type="PANTHER" id="PTHR35024:SF4">
    <property type="entry name" value="POLYMER-FORMING CYTOSKELETAL PROTEIN"/>
    <property type="match status" value="1"/>
</dbReference>
<proteinExistence type="inferred from homology"/>
<reference evidence="3 4" key="1">
    <citation type="submission" date="2017-08" db="EMBL/GenBank/DDBJ databases">
        <title>Infants hospitalized years apart are colonized by the same room-sourced microbial strains.</title>
        <authorList>
            <person name="Brooks B."/>
            <person name="Olm M.R."/>
            <person name="Firek B.A."/>
            <person name="Baker R."/>
            <person name="Thomas B.C."/>
            <person name="Morowitz M.J."/>
            <person name="Banfield J.F."/>
        </authorList>
    </citation>
    <scope>NUCLEOTIDE SEQUENCE [LARGE SCALE GENOMIC DNA]</scope>
    <source>
        <strain evidence="3">S2_018_000_R2_104</strain>
    </source>
</reference>
<dbReference type="Proteomes" id="UP000249557">
    <property type="component" value="Unassembled WGS sequence"/>
</dbReference>
<organism evidence="3 4">
    <name type="scientific">Micavibrio aeruginosavorus</name>
    <dbReference type="NCBI Taxonomy" id="349221"/>
    <lineage>
        <taxon>Bacteria</taxon>
        <taxon>Pseudomonadati</taxon>
        <taxon>Bdellovibrionota</taxon>
        <taxon>Bdellovibrionia</taxon>
        <taxon>Bdellovibrionales</taxon>
        <taxon>Pseudobdellovibrionaceae</taxon>
        <taxon>Micavibrio</taxon>
    </lineage>
</organism>
<dbReference type="InterPro" id="IPR007607">
    <property type="entry name" value="BacA/B"/>
</dbReference>
<gene>
    <name evidence="3" type="ORF">DI626_02540</name>
</gene>
<dbReference type="AlphaFoldDB" id="A0A2W5A0H6"/>
<dbReference type="EMBL" id="QFNK01000029">
    <property type="protein sequence ID" value="PZO88084.1"/>
    <property type="molecule type" value="Genomic_DNA"/>
</dbReference>
<name>A0A2W5A0H6_9BACT</name>
<evidence type="ECO:0000313" key="4">
    <source>
        <dbReference type="Proteomes" id="UP000249557"/>
    </source>
</evidence>
<dbReference type="Pfam" id="PF04519">
    <property type="entry name" value="Bactofilin"/>
    <property type="match status" value="1"/>
</dbReference>
<protein>
    <submittedName>
        <fullName evidence="3">Polymer-forming cytoskeletal protein</fullName>
    </submittedName>
</protein>
<dbReference type="PANTHER" id="PTHR35024">
    <property type="entry name" value="HYPOTHETICAL CYTOSOLIC PROTEIN"/>
    <property type="match status" value="1"/>
</dbReference>
<comment type="similarity">
    <text evidence="1">Belongs to the bactofilin family.</text>
</comment>